<dbReference type="Gene3D" id="1.25.40.10">
    <property type="entry name" value="Tetratricopeptide repeat domain"/>
    <property type="match status" value="1"/>
</dbReference>
<dbReference type="PANTHER" id="PTHR11102:SF160">
    <property type="entry name" value="ERAD-ASSOCIATED E3 UBIQUITIN-PROTEIN LIGASE COMPONENT HRD3"/>
    <property type="match status" value="1"/>
</dbReference>
<dbReference type="Pfam" id="PF08238">
    <property type="entry name" value="Sel1"/>
    <property type="match status" value="3"/>
</dbReference>
<comment type="similarity">
    <text evidence="1">Belongs to the sel-1 family.</text>
</comment>
<protein>
    <submittedName>
        <fullName evidence="4">Secretory immunoglobulin A-binding protein EsiB</fullName>
    </submittedName>
</protein>
<feature type="transmembrane region" description="Helical" evidence="3">
    <location>
        <begin position="59"/>
        <end position="82"/>
    </location>
</feature>
<dbReference type="Proteomes" id="UP001174909">
    <property type="component" value="Unassembled WGS sequence"/>
</dbReference>
<dbReference type="InterPro" id="IPR050767">
    <property type="entry name" value="Sel1_AlgK"/>
</dbReference>
<keyword evidence="3" id="KW-0472">Membrane</keyword>
<evidence type="ECO:0000256" key="3">
    <source>
        <dbReference type="SAM" id="Phobius"/>
    </source>
</evidence>
<dbReference type="SUPFAM" id="SSF81901">
    <property type="entry name" value="HCP-like"/>
    <property type="match status" value="1"/>
</dbReference>
<comment type="caution">
    <text evidence="4">The sequence shown here is derived from an EMBL/GenBank/DDBJ whole genome shotgun (WGS) entry which is preliminary data.</text>
</comment>
<evidence type="ECO:0000313" key="5">
    <source>
        <dbReference type="Proteomes" id="UP001174909"/>
    </source>
</evidence>
<feature type="compositionally biased region" description="Basic and acidic residues" evidence="2">
    <location>
        <begin position="1"/>
        <end position="14"/>
    </location>
</feature>
<reference evidence="4" key="1">
    <citation type="submission" date="2023-03" db="EMBL/GenBank/DDBJ databases">
        <authorList>
            <person name="Steffen K."/>
            <person name="Cardenas P."/>
        </authorList>
    </citation>
    <scope>NUCLEOTIDE SEQUENCE</scope>
</reference>
<dbReference type="EMBL" id="CASHTH010000339">
    <property type="protein sequence ID" value="CAI7997976.1"/>
    <property type="molecule type" value="Genomic_DNA"/>
</dbReference>
<organism evidence="4 5">
    <name type="scientific">Geodia barretti</name>
    <name type="common">Barrett's horny sponge</name>
    <dbReference type="NCBI Taxonomy" id="519541"/>
    <lineage>
        <taxon>Eukaryota</taxon>
        <taxon>Metazoa</taxon>
        <taxon>Porifera</taxon>
        <taxon>Demospongiae</taxon>
        <taxon>Heteroscleromorpha</taxon>
        <taxon>Tetractinellida</taxon>
        <taxon>Astrophorina</taxon>
        <taxon>Geodiidae</taxon>
        <taxon>Geodia</taxon>
    </lineage>
</organism>
<name>A0AA35R0V4_GEOBA</name>
<dbReference type="InterPro" id="IPR006597">
    <property type="entry name" value="Sel1-like"/>
</dbReference>
<accession>A0AA35R0V4</accession>
<dbReference type="PANTHER" id="PTHR11102">
    <property type="entry name" value="SEL-1-LIKE PROTEIN"/>
    <property type="match status" value="1"/>
</dbReference>
<keyword evidence="3" id="KW-0812">Transmembrane</keyword>
<evidence type="ECO:0000256" key="2">
    <source>
        <dbReference type="SAM" id="MobiDB-lite"/>
    </source>
</evidence>
<gene>
    <name evidence="4" type="ORF">GBAR_LOCUS2296</name>
</gene>
<keyword evidence="5" id="KW-1185">Reference proteome</keyword>
<evidence type="ECO:0000313" key="4">
    <source>
        <dbReference type="EMBL" id="CAI7997976.1"/>
    </source>
</evidence>
<keyword evidence="3" id="KW-1133">Transmembrane helix</keyword>
<dbReference type="InterPro" id="IPR011990">
    <property type="entry name" value="TPR-like_helical_dom_sf"/>
</dbReference>
<sequence>MQRETAEFSGERMQRGSCHGTSPCSLAQDGDRAVGCQSATISTPYARQGVHMITDRARAVSSLGLMAALLVALVVLAVSLGAEQVPRGLQERADRGDPQAQTELGSRYYAGRGVPQDDAAAVRWTWLAAEQGYAPAQYNLGLLYFRSRGVLGDDAEAARWYRAAAEQGYAPGQGGLGYMYAYGAGVERDPVRAYMWLELARTGADSDFAANSMPASATSSSRR</sequence>
<proteinExistence type="inferred from homology"/>
<dbReference type="SMART" id="SM00671">
    <property type="entry name" value="SEL1"/>
    <property type="match status" value="3"/>
</dbReference>
<evidence type="ECO:0000256" key="1">
    <source>
        <dbReference type="ARBA" id="ARBA00038101"/>
    </source>
</evidence>
<dbReference type="AlphaFoldDB" id="A0AA35R0V4"/>
<feature type="region of interest" description="Disordered" evidence="2">
    <location>
        <begin position="1"/>
        <end position="22"/>
    </location>
</feature>